<accession>A0A811T9M9</accession>
<dbReference type="Pfam" id="PF26596">
    <property type="entry name" value="PEF-CTERM_ARCH"/>
    <property type="match status" value="1"/>
</dbReference>
<sequence length="196" mass="21523">MNKEKMTKLFVMGTKKRAALRLLIVAFALLVSSSVISAYSITDGAVSYNSIEDETTWTFNVSCASGDPHDISHFTVAWCSESAIRNVSVEGTELYYKQDPGWDYGDHDGVHGIKIDYQVNTNNTVIVTIVLKGDYGTPIATVAYGIKYDGFVDNGNDLTGPLASSCTEIPEFTTIALPALAVLGLFMFFNRRRNQK</sequence>
<keyword evidence="1" id="KW-0472">Membrane</keyword>
<dbReference type="Proteomes" id="UP000634805">
    <property type="component" value="Unassembled WGS sequence"/>
</dbReference>
<dbReference type="InterPro" id="IPR017474">
    <property type="entry name" value="PEF_CTERM_C"/>
</dbReference>
<feature type="domain" description="PEF-CTERM protein sorting" evidence="2">
    <location>
        <begin position="169"/>
        <end position="193"/>
    </location>
</feature>
<keyword evidence="1" id="KW-0812">Transmembrane</keyword>
<name>A0A811T9M9_9EURY</name>
<dbReference type="NCBIfam" id="TIGR03024">
    <property type="entry name" value="arch_PEF_CTERM"/>
    <property type="match status" value="1"/>
</dbReference>
<dbReference type="AlphaFoldDB" id="A0A811T9M9"/>
<keyword evidence="1" id="KW-1133">Transmembrane helix</keyword>
<evidence type="ECO:0000256" key="1">
    <source>
        <dbReference type="SAM" id="Phobius"/>
    </source>
</evidence>
<protein>
    <recommendedName>
        <fullName evidence="2">PEF-CTERM protein sorting domain-containing protein</fullName>
    </recommendedName>
</protein>
<evidence type="ECO:0000313" key="3">
    <source>
        <dbReference type="EMBL" id="CAD6492169.1"/>
    </source>
</evidence>
<proteinExistence type="predicted"/>
<organism evidence="3 4">
    <name type="scientific">Candidatus Argoarchaeum ethanivorans</name>
    <dbReference type="NCBI Taxonomy" id="2608793"/>
    <lineage>
        <taxon>Archaea</taxon>
        <taxon>Methanobacteriati</taxon>
        <taxon>Methanobacteriota</taxon>
        <taxon>Stenosarchaea group</taxon>
        <taxon>Methanomicrobia</taxon>
        <taxon>Methanosarcinales</taxon>
        <taxon>Methanosarcinales incertae sedis</taxon>
        <taxon>GOM Arc I cluster</taxon>
        <taxon>Candidatus Argoarchaeum</taxon>
    </lineage>
</organism>
<feature type="transmembrane region" description="Helical" evidence="1">
    <location>
        <begin position="172"/>
        <end position="189"/>
    </location>
</feature>
<reference evidence="3" key="1">
    <citation type="submission" date="2020-10" db="EMBL/GenBank/DDBJ databases">
        <authorList>
            <person name="Hahn C.J."/>
            <person name="Laso-Perez R."/>
            <person name="Vulcano F."/>
            <person name="Vaziourakis K.-M."/>
            <person name="Stokke R."/>
            <person name="Steen I.H."/>
            <person name="Teske A."/>
            <person name="Boetius A."/>
            <person name="Liebeke M."/>
            <person name="Amann R."/>
            <person name="Knittel K."/>
        </authorList>
    </citation>
    <scope>NUCLEOTIDE SEQUENCE</scope>
    <source>
        <strain evidence="3">Gfbio:e3339647-f889-4370-9287-4fb5cb688e4c:AG392D22_GoMArc1</strain>
    </source>
</reference>
<evidence type="ECO:0000313" key="4">
    <source>
        <dbReference type="Proteomes" id="UP000634805"/>
    </source>
</evidence>
<evidence type="ECO:0000259" key="2">
    <source>
        <dbReference type="Pfam" id="PF26596"/>
    </source>
</evidence>
<dbReference type="EMBL" id="CAJHIS010000004">
    <property type="protein sequence ID" value="CAD6492169.1"/>
    <property type="molecule type" value="Genomic_DNA"/>
</dbReference>
<gene>
    <name evidence="3" type="ORF">EMLJLAPB_00223</name>
</gene>
<comment type="caution">
    <text evidence="3">The sequence shown here is derived from an EMBL/GenBank/DDBJ whole genome shotgun (WGS) entry which is preliminary data.</text>
</comment>